<proteinExistence type="inferred from homology"/>
<evidence type="ECO:0000256" key="3">
    <source>
        <dbReference type="ARBA" id="ARBA00022553"/>
    </source>
</evidence>
<evidence type="ECO:0000259" key="11">
    <source>
        <dbReference type="Pfam" id="PF02880"/>
    </source>
</evidence>
<dbReference type="InterPro" id="IPR005843">
    <property type="entry name" value="A-D-PHexomutase_C"/>
</dbReference>
<evidence type="ECO:0000256" key="6">
    <source>
        <dbReference type="ARBA" id="ARBA00023235"/>
    </source>
</evidence>
<dbReference type="Pfam" id="PF02879">
    <property type="entry name" value="PGM_PMM_II"/>
    <property type="match status" value="1"/>
</dbReference>
<feature type="domain" description="Alpha-D-phosphohexomutase alpha/beta/alpha" evidence="9">
    <location>
        <begin position="52"/>
        <end position="175"/>
    </location>
</feature>
<dbReference type="InterPro" id="IPR036900">
    <property type="entry name" value="A-D-PHexomutase_C_sf"/>
</dbReference>
<dbReference type="Pfam" id="PF02878">
    <property type="entry name" value="PGM_PMM_I"/>
    <property type="match status" value="1"/>
</dbReference>
<dbReference type="InterPro" id="IPR016066">
    <property type="entry name" value="A-D-PHexomutase_CS"/>
</dbReference>
<accession>A0A917MTM9</accession>
<dbReference type="SUPFAM" id="SSF53738">
    <property type="entry name" value="Phosphoglucomutase, first 3 domains"/>
    <property type="match status" value="3"/>
</dbReference>
<dbReference type="Pfam" id="PF02880">
    <property type="entry name" value="PGM_PMM_III"/>
    <property type="match status" value="1"/>
</dbReference>
<organism evidence="12 13">
    <name type="scientific">Rothia aerolata</name>
    <dbReference type="NCBI Taxonomy" id="1812262"/>
    <lineage>
        <taxon>Bacteria</taxon>
        <taxon>Bacillati</taxon>
        <taxon>Actinomycetota</taxon>
        <taxon>Actinomycetes</taxon>
        <taxon>Micrococcales</taxon>
        <taxon>Micrococcaceae</taxon>
        <taxon>Rothia</taxon>
    </lineage>
</organism>
<dbReference type="PROSITE" id="PS00710">
    <property type="entry name" value="PGM_PMM"/>
    <property type="match status" value="1"/>
</dbReference>
<dbReference type="PRINTS" id="PR00509">
    <property type="entry name" value="PGMPMM"/>
</dbReference>
<dbReference type="InterPro" id="IPR005841">
    <property type="entry name" value="Alpha-D-phosphohexomutase_SF"/>
</dbReference>
<dbReference type="AlphaFoldDB" id="A0A917MTM9"/>
<dbReference type="GO" id="GO:0008973">
    <property type="term" value="F:phosphopentomutase activity"/>
    <property type="evidence" value="ECO:0007669"/>
    <property type="project" value="TreeGrafter"/>
</dbReference>
<keyword evidence="3" id="KW-0597">Phosphoprotein</keyword>
<evidence type="ECO:0000256" key="7">
    <source>
        <dbReference type="RuleBase" id="RU004326"/>
    </source>
</evidence>
<feature type="domain" description="Alpha-D-phosphohexomutase alpha/beta/alpha" evidence="11">
    <location>
        <begin position="333"/>
        <end position="447"/>
    </location>
</feature>
<dbReference type="RefSeq" id="WP_188359662.1">
    <property type="nucleotide sequence ID" value="NZ_BMDC01000002.1"/>
</dbReference>
<dbReference type="InterPro" id="IPR005845">
    <property type="entry name" value="A-D-PHexomutase_a/b/a-II"/>
</dbReference>
<evidence type="ECO:0000259" key="8">
    <source>
        <dbReference type="Pfam" id="PF00408"/>
    </source>
</evidence>
<evidence type="ECO:0000313" key="13">
    <source>
        <dbReference type="Proteomes" id="UP000600171"/>
    </source>
</evidence>
<dbReference type="Gene3D" id="3.40.120.10">
    <property type="entry name" value="Alpha-D-Glucose-1,6-Bisphosphate, subunit A, domain 3"/>
    <property type="match status" value="3"/>
</dbReference>
<evidence type="ECO:0000256" key="4">
    <source>
        <dbReference type="ARBA" id="ARBA00022723"/>
    </source>
</evidence>
<dbReference type="CDD" id="cd05799">
    <property type="entry name" value="PGM2"/>
    <property type="match status" value="1"/>
</dbReference>
<dbReference type="Gene3D" id="3.30.310.50">
    <property type="entry name" value="Alpha-D-phosphohexomutase, C-terminal domain"/>
    <property type="match status" value="1"/>
</dbReference>
<comment type="caution">
    <text evidence="12">The sequence shown here is derived from an EMBL/GenBank/DDBJ whole genome shotgun (WGS) entry which is preliminary data.</text>
</comment>
<evidence type="ECO:0000259" key="10">
    <source>
        <dbReference type="Pfam" id="PF02879"/>
    </source>
</evidence>
<dbReference type="PANTHER" id="PTHR45745">
    <property type="entry name" value="PHOSPHOMANNOMUTASE 45A"/>
    <property type="match status" value="1"/>
</dbReference>
<comment type="cofactor">
    <cofactor evidence="1">
        <name>Mg(2+)</name>
        <dbReference type="ChEBI" id="CHEBI:18420"/>
    </cofactor>
</comment>
<keyword evidence="5 7" id="KW-0460">Magnesium</keyword>
<dbReference type="Pfam" id="PF00408">
    <property type="entry name" value="PGM_PMM_IV"/>
    <property type="match status" value="1"/>
</dbReference>
<dbReference type="InterPro" id="IPR005846">
    <property type="entry name" value="A-D-PHexomutase_a/b/a-III"/>
</dbReference>
<reference evidence="12 13" key="1">
    <citation type="journal article" date="2014" name="Int. J. Syst. Evol. Microbiol.">
        <title>Complete genome sequence of Corynebacterium casei LMG S-19264T (=DSM 44701T), isolated from a smear-ripened cheese.</title>
        <authorList>
            <consortium name="US DOE Joint Genome Institute (JGI-PGF)"/>
            <person name="Walter F."/>
            <person name="Albersmeier A."/>
            <person name="Kalinowski J."/>
            <person name="Ruckert C."/>
        </authorList>
    </citation>
    <scope>NUCLEOTIDE SEQUENCE [LARGE SCALE GENOMIC DNA]</scope>
    <source>
        <strain evidence="12 13">CCM 8669</strain>
    </source>
</reference>
<dbReference type="Proteomes" id="UP000600171">
    <property type="component" value="Unassembled WGS sequence"/>
</dbReference>
<comment type="similarity">
    <text evidence="2 7">Belongs to the phosphohexose mutase family.</text>
</comment>
<sequence length="576" mass="61219">MTEHLIDQARYWLSIDPDEATRAELTEIISRAEAQDSEAIADLQDRFSGTLQFGTAGLRAALGAGPMRMNRVVVRRAAVGLAAYISGRATAEGWESPSAVVGFDARFNSDIFAQETAAIFEAAGIKTKLMPAPLPTPVLAWATREYGAEVGVMVTASHNPPQDNGYKVYLGGQAVEEHARGAQIVPPFDSDIAAAIAGVDDAAIELAAEGWQVLPGSVADDYVAAVGALAQPAERDLKIVYTAMHGVGGETVLKVLKNAGFESVTPVAEQFDPDPLFPTVSFPNPEEPGALDLAFKVAEREQADLIIANDPDADRAAFAVFDPAVKTWRALRGDEIGSLLGVATLQRLGDTSQQNPKPIFANSVVSSRQLGAIARAAGLEHRETLTGFKWIARIENLAYGYEEAIGYSVDPASVKDKDGVSAALAVAIYAQQLKREGKTLLTVLDELAAEHGVYATDQVSIRVDDLSQITTMMATLRATPPASLAGSPVTEVIDMSQGTETLPPTNGMMYLAADGTRVIVRPSGTEPKLKCYLEVIREVEAKPADSQPQEALAQARTQATTALKQVADEIRAALGL</sequence>
<dbReference type="EMBL" id="BMDC01000002">
    <property type="protein sequence ID" value="GGH63130.1"/>
    <property type="molecule type" value="Genomic_DNA"/>
</dbReference>
<gene>
    <name evidence="12" type="ORF">GCM10007359_14090</name>
</gene>
<keyword evidence="6" id="KW-0413">Isomerase</keyword>
<protein>
    <submittedName>
        <fullName evidence="12">Phosphomannomutase</fullName>
    </submittedName>
</protein>
<dbReference type="PANTHER" id="PTHR45745:SF1">
    <property type="entry name" value="PHOSPHOGLUCOMUTASE 2B-RELATED"/>
    <property type="match status" value="1"/>
</dbReference>
<evidence type="ECO:0000256" key="2">
    <source>
        <dbReference type="ARBA" id="ARBA00010231"/>
    </source>
</evidence>
<dbReference type="SUPFAM" id="SSF55957">
    <property type="entry name" value="Phosphoglucomutase, C-terminal domain"/>
    <property type="match status" value="1"/>
</dbReference>
<evidence type="ECO:0000256" key="1">
    <source>
        <dbReference type="ARBA" id="ARBA00001946"/>
    </source>
</evidence>
<feature type="domain" description="Alpha-D-phosphohexomutase alpha/beta/alpha" evidence="10">
    <location>
        <begin position="221"/>
        <end position="319"/>
    </location>
</feature>
<dbReference type="InterPro" id="IPR005844">
    <property type="entry name" value="A-D-PHexomutase_a/b/a-I"/>
</dbReference>
<dbReference type="GO" id="GO:0005975">
    <property type="term" value="P:carbohydrate metabolic process"/>
    <property type="evidence" value="ECO:0007669"/>
    <property type="project" value="InterPro"/>
</dbReference>
<name>A0A917MTM9_9MICC</name>
<evidence type="ECO:0000259" key="9">
    <source>
        <dbReference type="Pfam" id="PF02878"/>
    </source>
</evidence>
<evidence type="ECO:0000256" key="5">
    <source>
        <dbReference type="ARBA" id="ARBA00022842"/>
    </source>
</evidence>
<dbReference type="InterPro" id="IPR016055">
    <property type="entry name" value="A-D-PHexomutase_a/b/a-I/II/III"/>
</dbReference>
<keyword evidence="13" id="KW-1185">Reference proteome</keyword>
<feature type="domain" description="Alpha-D-phosphohexomutase C-terminal" evidence="8">
    <location>
        <begin position="505"/>
        <end position="535"/>
    </location>
</feature>
<keyword evidence="4 7" id="KW-0479">Metal-binding</keyword>
<dbReference type="GO" id="GO:0006166">
    <property type="term" value="P:purine ribonucleoside salvage"/>
    <property type="evidence" value="ECO:0007669"/>
    <property type="project" value="TreeGrafter"/>
</dbReference>
<evidence type="ECO:0000313" key="12">
    <source>
        <dbReference type="EMBL" id="GGH63130.1"/>
    </source>
</evidence>
<dbReference type="GO" id="GO:0000287">
    <property type="term" value="F:magnesium ion binding"/>
    <property type="evidence" value="ECO:0007669"/>
    <property type="project" value="InterPro"/>
</dbReference>